<evidence type="ECO:0000313" key="1">
    <source>
        <dbReference type="EMBL" id="QTA90877.1"/>
    </source>
</evidence>
<sequence>MSSDFDKLSRAVGRNDRLSGRIGSKNLIIGFKMVITPPSVNQKRVLLI</sequence>
<organism evidence="1 2">
    <name type="scientific">Desulfonema magnum</name>
    <dbReference type="NCBI Taxonomy" id="45655"/>
    <lineage>
        <taxon>Bacteria</taxon>
        <taxon>Pseudomonadati</taxon>
        <taxon>Thermodesulfobacteriota</taxon>
        <taxon>Desulfobacteria</taxon>
        <taxon>Desulfobacterales</taxon>
        <taxon>Desulfococcaceae</taxon>
        <taxon>Desulfonema</taxon>
    </lineage>
</organism>
<protein>
    <submittedName>
        <fullName evidence="1">Uncharacterized protein</fullName>
    </submittedName>
</protein>
<dbReference type="AlphaFoldDB" id="A0A975BSF4"/>
<evidence type="ECO:0000313" key="2">
    <source>
        <dbReference type="Proteomes" id="UP000663722"/>
    </source>
</evidence>
<dbReference type="KEGG" id="dmm:dnm_069390"/>
<dbReference type="EMBL" id="CP061800">
    <property type="protein sequence ID" value="QTA90877.1"/>
    <property type="molecule type" value="Genomic_DNA"/>
</dbReference>
<reference evidence="1" key="1">
    <citation type="journal article" date="2021" name="Microb. Physiol.">
        <title>Proteogenomic Insights into the Physiology of Marine, Sulfate-Reducing, Filamentous Desulfonema limicola and Desulfonema magnum.</title>
        <authorList>
            <person name="Schnaars V."/>
            <person name="Wohlbrand L."/>
            <person name="Scheve S."/>
            <person name="Hinrichs C."/>
            <person name="Reinhardt R."/>
            <person name="Rabus R."/>
        </authorList>
    </citation>
    <scope>NUCLEOTIDE SEQUENCE</scope>
    <source>
        <strain evidence="1">4be13</strain>
    </source>
</reference>
<name>A0A975BSF4_9BACT</name>
<proteinExistence type="predicted"/>
<dbReference type="Proteomes" id="UP000663722">
    <property type="component" value="Chromosome"/>
</dbReference>
<accession>A0A975BSF4</accession>
<gene>
    <name evidence="1" type="ORF">dnm_069390</name>
</gene>
<keyword evidence="2" id="KW-1185">Reference proteome</keyword>